<feature type="region of interest" description="Disordered" evidence="1">
    <location>
        <begin position="32"/>
        <end position="51"/>
    </location>
</feature>
<feature type="compositionally biased region" description="Polar residues" evidence="1">
    <location>
        <begin position="188"/>
        <end position="205"/>
    </location>
</feature>
<evidence type="ECO:0000313" key="3">
    <source>
        <dbReference type="Proteomes" id="UP000494206"/>
    </source>
</evidence>
<reference evidence="2 3" key="1">
    <citation type="submission" date="2020-04" db="EMBL/GenBank/DDBJ databases">
        <authorList>
            <person name="Laetsch R D."/>
            <person name="Stevens L."/>
            <person name="Kumar S."/>
            <person name="Blaxter L. M."/>
        </authorList>
    </citation>
    <scope>NUCLEOTIDE SEQUENCE [LARGE SCALE GENOMIC DNA]</scope>
</reference>
<name>A0A8S1ESX1_9PELO</name>
<dbReference type="OrthoDB" id="6508726at2759"/>
<gene>
    <name evidence="2" type="ORF">CBOVIS_LOCUS7361</name>
</gene>
<organism evidence="2 3">
    <name type="scientific">Caenorhabditis bovis</name>
    <dbReference type="NCBI Taxonomy" id="2654633"/>
    <lineage>
        <taxon>Eukaryota</taxon>
        <taxon>Metazoa</taxon>
        <taxon>Ecdysozoa</taxon>
        <taxon>Nematoda</taxon>
        <taxon>Chromadorea</taxon>
        <taxon>Rhabditida</taxon>
        <taxon>Rhabditina</taxon>
        <taxon>Rhabditomorpha</taxon>
        <taxon>Rhabditoidea</taxon>
        <taxon>Rhabditidae</taxon>
        <taxon>Peloderinae</taxon>
        <taxon>Caenorhabditis</taxon>
    </lineage>
</organism>
<comment type="caution">
    <text evidence="2">The sequence shown here is derived from an EMBL/GenBank/DDBJ whole genome shotgun (WGS) entry which is preliminary data.</text>
</comment>
<accession>A0A8S1ESX1</accession>
<proteinExistence type="predicted"/>
<sequence length="236" mass="26900">MDEFDMYREMCANRLRRLERYKKAKSFCSLEDATATNGEVPPTPKDAESTPSTFDAIREKMFSLMENDMSLLQQLLTLSDQVSEIKKERLRRAVSHNSVDYDEEEDDDEKEDRFETFSTSMSAVTNLYVDDDRPQFFSRQNSVLRIPIPPRSSNRFGPRRVIRRPSDVLPRRTVLHVNSEESDSSSDAHSPTSVTYSTSNASTVSIPPKKNRSSNSSIDSGIEPQTPSPTFEREVA</sequence>
<evidence type="ECO:0000313" key="2">
    <source>
        <dbReference type="EMBL" id="CAB3405127.1"/>
    </source>
</evidence>
<keyword evidence="3" id="KW-1185">Reference proteome</keyword>
<protein>
    <submittedName>
        <fullName evidence="2">Uncharacterized protein</fullName>
    </submittedName>
</protein>
<feature type="region of interest" description="Disordered" evidence="1">
    <location>
        <begin position="172"/>
        <end position="236"/>
    </location>
</feature>
<evidence type="ECO:0000256" key="1">
    <source>
        <dbReference type="SAM" id="MobiDB-lite"/>
    </source>
</evidence>
<dbReference type="Proteomes" id="UP000494206">
    <property type="component" value="Unassembled WGS sequence"/>
</dbReference>
<dbReference type="AlphaFoldDB" id="A0A8S1ESX1"/>
<dbReference type="EMBL" id="CADEPM010000004">
    <property type="protein sequence ID" value="CAB3405127.1"/>
    <property type="molecule type" value="Genomic_DNA"/>
</dbReference>
<feature type="compositionally biased region" description="Polar residues" evidence="1">
    <location>
        <begin position="213"/>
        <end position="229"/>
    </location>
</feature>